<reference evidence="3" key="2">
    <citation type="submission" date="2010-01" db="EMBL/GenBank/DDBJ databases">
        <title>The complete genome of Conexibacter woesei DSM 14684.</title>
        <authorList>
            <consortium name="US DOE Joint Genome Institute (JGI-PGF)"/>
            <person name="Lucas S."/>
            <person name="Copeland A."/>
            <person name="Lapidus A."/>
            <person name="Glavina del Rio T."/>
            <person name="Dalin E."/>
            <person name="Tice H."/>
            <person name="Bruce D."/>
            <person name="Goodwin L."/>
            <person name="Pitluck S."/>
            <person name="Kyrpides N."/>
            <person name="Mavromatis K."/>
            <person name="Ivanova N."/>
            <person name="Mikhailova N."/>
            <person name="Chertkov O."/>
            <person name="Brettin T."/>
            <person name="Detter J.C."/>
            <person name="Han C."/>
            <person name="Larimer F."/>
            <person name="Land M."/>
            <person name="Hauser L."/>
            <person name="Markowitz V."/>
            <person name="Cheng J.-F."/>
            <person name="Hugenholtz P."/>
            <person name="Woyke T."/>
            <person name="Wu D."/>
            <person name="Pukall R."/>
            <person name="Steenblock K."/>
            <person name="Schneider S."/>
            <person name="Klenk H.-P."/>
            <person name="Eisen J.A."/>
        </authorList>
    </citation>
    <scope>NUCLEOTIDE SEQUENCE [LARGE SCALE GENOMIC DNA]</scope>
    <source>
        <strain evidence="3">DSM 14684 / CIP 108061 / JCM 11494 / NBRC 100937 / ID131577</strain>
    </source>
</reference>
<feature type="transmembrane region" description="Helical" evidence="1">
    <location>
        <begin position="113"/>
        <end position="131"/>
    </location>
</feature>
<proteinExistence type="predicted"/>
<evidence type="ECO:0000313" key="3">
    <source>
        <dbReference type="Proteomes" id="UP000008229"/>
    </source>
</evidence>
<feature type="transmembrane region" description="Helical" evidence="1">
    <location>
        <begin position="330"/>
        <end position="350"/>
    </location>
</feature>
<keyword evidence="1" id="KW-0812">Transmembrane</keyword>
<dbReference type="RefSeq" id="WP_012936948.1">
    <property type="nucleotide sequence ID" value="NC_013739.1"/>
</dbReference>
<reference evidence="2 3" key="1">
    <citation type="journal article" date="2010" name="Stand. Genomic Sci.">
        <title>Complete genome sequence of Conexibacter woesei type strain (ID131577).</title>
        <authorList>
            <person name="Pukall R."/>
            <person name="Lapidus A."/>
            <person name="Glavina Del Rio T."/>
            <person name="Copeland A."/>
            <person name="Tice H."/>
            <person name="Cheng J.-F."/>
            <person name="Lucas S."/>
            <person name="Chen F."/>
            <person name="Nolan M."/>
            <person name="Bruce D."/>
            <person name="Goodwin L."/>
            <person name="Pitluck S."/>
            <person name="Mavromatis K."/>
            <person name="Ivanova N."/>
            <person name="Ovchinnikova G."/>
            <person name="Pati A."/>
            <person name="Chen A."/>
            <person name="Palaniappan K."/>
            <person name="Land M."/>
            <person name="Hauser L."/>
            <person name="Chang Y.-J."/>
            <person name="Jeffries C.D."/>
            <person name="Chain P."/>
            <person name="Meincke L."/>
            <person name="Sims D."/>
            <person name="Brettin T."/>
            <person name="Detter J.C."/>
            <person name="Rohde M."/>
            <person name="Goeker M."/>
            <person name="Bristow J."/>
            <person name="Eisen J.A."/>
            <person name="Markowitz V."/>
            <person name="Kyrpides N.C."/>
            <person name="Klenk H.-P."/>
            <person name="Hugenholtz P."/>
        </authorList>
    </citation>
    <scope>NUCLEOTIDE SEQUENCE [LARGE SCALE GENOMIC DNA]</scope>
    <source>
        <strain evidence="3">DSM 14684 / CIP 108061 / JCM 11494 / NBRC 100937 / ID131577</strain>
    </source>
</reference>
<dbReference type="AlphaFoldDB" id="D3EZQ9"/>
<protein>
    <recommendedName>
        <fullName evidence="4">Glycosyltransferase RgtA/B/C/D-like domain-containing protein</fullName>
    </recommendedName>
</protein>
<dbReference type="EMBL" id="CP001854">
    <property type="protein sequence ID" value="ADB53897.1"/>
    <property type="molecule type" value="Genomic_DNA"/>
</dbReference>
<feature type="transmembrane region" description="Helical" evidence="1">
    <location>
        <begin position="167"/>
        <end position="183"/>
    </location>
</feature>
<dbReference type="KEGG" id="cwo:Cwoe_5492"/>
<feature type="transmembrane region" description="Helical" evidence="1">
    <location>
        <begin position="188"/>
        <end position="206"/>
    </location>
</feature>
<keyword evidence="3" id="KW-1185">Reference proteome</keyword>
<feature type="transmembrane region" description="Helical" evidence="1">
    <location>
        <begin position="433"/>
        <end position="454"/>
    </location>
</feature>
<feature type="transmembrane region" description="Helical" evidence="1">
    <location>
        <begin position="461"/>
        <end position="480"/>
    </location>
</feature>
<evidence type="ECO:0008006" key="4">
    <source>
        <dbReference type="Google" id="ProtNLM"/>
    </source>
</evidence>
<organism evidence="2 3">
    <name type="scientific">Conexibacter woesei (strain DSM 14684 / CCUG 47730 / CIP 108061 / JCM 11494 / NBRC 100937 / ID131577)</name>
    <dbReference type="NCBI Taxonomy" id="469383"/>
    <lineage>
        <taxon>Bacteria</taxon>
        <taxon>Bacillati</taxon>
        <taxon>Actinomycetota</taxon>
        <taxon>Thermoleophilia</taxon>
        <taxon>Solirubrobacterales</taxon>
        <taxon>Conexibacteraceae</taxon>
        <taxon>Conexibacter</taxon>
    </lineage>
</organism>
<dbReference type="STRING" id="469383.Cwoe_5492"/>
<name>D3EZQ9_CONWI</name>
<keyword evidence="1" id="KW-0472">Membrane</keyword>
<accession>D3EZQ9</accession>
<dbReference type="HOGENOM" id="CLU_374176_0_0_11"/>
<feature type="transmembrane region" description="Helical" evidence="1">
    <location>
        <begin position="34"/>
        <end position="53"/>
    </location>
</feature>
<feature type="transmembrane region" description="Helical" evidence="1">
    <location>
        <begin position="380"/>
        <end position="399"/>
    </location>
</feature>
<dbReference type="Proteomes" id="UP000008229">
    <property type="component" value="Chromosome"/>
</dbReference>
<gene>
    <name evidence="2" type="ordered locus">Cwoe_5492</name>
</gene>
<dbReference type="eggNOG" id="COG1287">
    <property type="taxonomic scope" value="Bacteria"/>
</dbReference>
<keyword evidence="1" id="KW-1133">Transmembrane helix</keyword>
<evidence type="ECO:0000313" key="2">
    <source>
        <dbReference type="EMBL" id="ADB53897.1"/>
    </source>
</evidence>
<feature type="transmembrane region" description="Helical" evidence="1">
    <location>
        <begin position="356"/>
        <end position="373"/>
    </location>
</feature>
<feature type="transmembrane region" description="Helical" evidence="1">
    <location>
        <begin position="250"/>
        <end position="267"/>
    </location>
</feature>
<sequence>MAAAARQPSTPATPAAPATGADRTRALLLRHGPLLVLAAWTAVVTGLLLHFSADSRQVFTDEANAVLLGRFIEGDLVSRLFEGTVARGPERLTSWLSAFAAVATDDPTRQYELVHIATALAQGLVVVPVWLAARQLGMSRWTALAPAMIASAGSFAFYGIVTLNTSVGALSCGFMLWALLRALRRPGVVSDLLVVVTLGATVLARIGWAPLVAALVPAVLATTWFARPAGERLGAWLRALPAALLRRHPLLTPGALVLVLVALAIGIDPLLGGELYGGVRLTPDLNASTLWDNTRVLLSHLAIGTALVPFVLAIPVLARGLVRPTDAVEGGFAWLVLAYLVIFSYAYYYTVNEDRYFAVLAAPLVLAGALAIVRRPPPWWSVALSGAGVTWLVASSYRWPPGDIYTYFLAPTSHFFGDVLLGRLSLYLSGGRGFLAVVVLLIAAAVAIGLTLLVRRSHDRRLTLAVGIAVLASLLVYQLAATYHPADKFTAALGMNSFSAADLEFIDAAVDGGREPRSPIGTAQPLATDGGIRPDLAAQVPFLQVFNSTLGYRFSVNRDLGRPDPDLPPHAADVTVDWRTGDTVVGGAVPQVLVTNAGQELIGFDSKPVPAQPRFPWAGIEQLRPPLRAEWMLRGELPDRFAGGDTPMQARIYPHGDERCVSGLINQHPTTDRRVRYRLDGGLTTPRGVANPGTPLPFTVRVPAGRPTTLTLNGRAGRLPDGEWRRPGLFNLVLEPCRGSAG</sequence>
<evidence type="ECO:0000256" key="1">
    <source>
        <dbReference type="SAM" id="Phobius"/>
    </source>
</evidence>
<feature type="transmembrane region" description="Helical" evidence="1">
    <location>
        <begin position="297"/>
        <end position="318"/>
    </location>
</feature>